<dbReference type="AlphaFoldDB" id="A0A250KZD0"/>
<dbReference type="PANTHER" id="PTHR30024:SF21">
    <property type="entry name" value="ABC TRANSPORTER SUBSTRATE-BINDING PROTEIN"/>
    <property type="match status" value="1"/>
</dbReference>
<dbReference type="EMBL" id="AP017928">
    <property type="protein sequence ID" value="BBA37038.1"/>
    <property type="molecule type" value="Genomic_DNA"/>
</dbReference>
<dbReference type="Proteomes" id="UP000266313">
    <property type="component" value="Chromosome"/>
</dbReference>
<accession>A0A250KZD0</accession>
<feature type="chain" id="PRO_5012422485" evidence="1">
    <location>
        <begin position="24"/>
        <end position="363"/>
    </location>
</feature>
<dbReference type="PANTHER" id="PTHR30024">
    <property type="entry name" value="ALIPHATIC SULFONATES-BINDING PROTEIN-RELATED"/>
    <property type="match status" value="1"/>
</dbReference>
<feature type="signal peptide" evidence="1">
    <location>
        <begin position="1"/>
        <end position="23"/>
    </location>
</feature>
<reference evidence="3 4" key="1">
    <citation type="submission" date="2016-12" db="EMBL/GenBank/DDBJ databases">
        <title>Genome sequencing of Methylocaldum marinum.</title>
        <authorList>
            <person name="Takeuchi M."/>
            <person name="Kamagata Y."/>
            <person name="Hiraoka S."/>
            <person name="Oshima K."/>
            <person name="Hattori M."/>
            <person name="Iwasaki W."/>
        </authorList>
    </citation>
    <scope>NUCLEOTIDE SEQUENCE [LARGE SCALE GENOMIC DNA]</scope>
    <source>
        <strain evidence="3 4">S8</strain>
    </source>
</reference>
<dbReference type="KEGG" id="mmai:sS8_5116"/>
<dbReference type="Gene3D" id="3.40.190.10">
    <property type="entry name" value="Periplasmic binding protein-like II"/>
    <property type="match status" value="2"/>
</dbReference>
<proteinExistence type="predicted"/>
<name>A0A250KZD0_9GAMM</name>
<dbReference type="InterPro" id="IPR015168">
    <property type="entry name" value="SsuA/THI5"/>
</dbReference>
<evidence type="ECO:0000313" key="3">
    <source>
        <dbReference type="EMBL" id="BBA37038.1"/>
    </source>
</evidence>
<sequence length="363" mass="40023">MRVTKLFKLAALSAITLHGAVFAEGKPSVINFGVASVGNGGRPQVGGSWIATAHSKGMLEEEFKADGIQVRWHFFKTAGPGVNEAYTNNLLDFAYQGDLPQIIGKANGLPTKFILAAGRRANFYLAATEDSSAQSVKDIAGRKVSIFKGTCTQLSAGRALEANGLSEKDLKVYSMDTATSTAALATKDVELAFGGNNLFSVRDRGLAKIVYSAKEDNGGKYGCSTGVTVTEEFAAKYPDIVKRVVKTLLKAALWTEDQKNRNQVYQLWAKSGFPYRYWEQDNAGQDFHVRQSPLLDEWFVASYRKSIADAKRFGLLKRDIDLERWFDRSFLEAALKELNLENHWQPERAEAWQTEGASLQAAN</sequence>
<dbReference type="SUPFAM" id="SSF53850">
    <property type="entry name" value="Periplasmic binding protein-like II"/>
    <property type="match status" value="1"/>
</dbReference>
<evidence type="ECO:0000313" key="4">
    <source>
        <dbReference type="Proteomes" id="UP000266313"/>
    </source>
</evidence>
<evidence type="ECO:0000256" key="1">
    <source>
        <dbReference type="SAM" id="SignalP"/>
    </source>
</evidence>
<keyword evidence="1" id="KW-0732">Signal</keyword>
<organism evidence="3 4">
    <name type="scientific">Methylocaldum marinum</name>
    <dbReference type="NCBI Taxonomy" id="1432792"/>
    <lineage>
        <taxon>Bacteria</taxon>
        <taxon>Pseudomonadati</taxon>
        <taxon>Pseudomonadota</taxon>
        <taxon>Gammaproteobacteria</taxon>
        <taxon>Methylococcales</taxon>
        <taxon>Methylococcaceae</taxon>
        <taxon>Methylocaldum</taxon>
    </lineage>
</organism>
<dbReference type="RefSeq" id="WP_119632097.1">
    <property type="nucleotide sequence ID" value="NZ_AP017928.1"/>
</dbReference>
<gene>
    <name evidence="3" type="ORF">sS8_5116</name>
</gene>
<feature type="domain" description="SsuA/THI5-like" evidence="2">
    <location>
        <begin position="63"/>
        <end position="255"/>
    </location>
</feature>
<keyword evidence="4" id="KW-1185">Reference proteome</keyword>
<protein>
    <submittedName>
        <fullName evidence="3">ABC transporter substrate-binding protein</fullName>
    </submittedName>
</protein>
<dbReference type="OrthoDB" id="9780180at2"/>
<evidence type="ECO:0000259" key="2">
    <source>
        <dbReference type="Pfam" id="PF09084"/>
    </source>
</evidence>
<dbReference type="Pfam" id="PF09084">
    <property type="entry name" value="NMT1"/>
    <property type="match status" value="1"/>
</dbReference>